<dbReference type="GO" id="GO:0005634">
    <property type="term" value="C:nucleus"/>
    <property type="evidence" value="ECO:0007669"/>
    <property type="project" value="UniProtKB-SubCell"/>
</dbReference>
<name>A0A1A9VF32_GLOAU</name>
<dbReference type="STRING" id="7395.A0A1A9VF32"/>
<organism evidence="7 8">
    <name type="scientific">Glossina austeni</name>
    <name type="common">Savannah tsetse fly</name>
    <dbReference type="NCBI Taxonomy" id="7395"/>
    <lineage>
        <taxon>Eukaryota</taxon>
        <taxon>Metazoa</taxon>
        <taxon>Ecdysozoa</taxon>
        <taxon>Arthropoda</taxon>
        <taxon>Hexapoda</taxon>
        <taxon>Insecta</taxon>
        <taxon>Pterygota</taxon>
        <taxon>Neoptera</taxon>
        <taxon>Endopterygota</taxon>
        <taxon>Diptera</taxon>
        <taxon>Brachycera</taxon>
        <taxon>Muscomorpha</taxon>
        <taxon>Hippoboscoidea</taxon>
        <taxon>Glossinidae</taxon>
        <taxon>Glossina</taxon>
    </lineage>
</organism>
<feature type="domain" description="BPM/SPOP BACK" evidence="6">
    <location>
        <begin position="48"/>
        <end position="99"/>
    </location>
</feature>
<dbReference type="SUPFAM" id="SSF54695">
    <property type="entry name" value="POZ domain"/>
    <property type="match status" value="1"/>
</dbReference>
<sequence>MLNFMYTGKAPNLNKMAQGLLAVADTYVLEGLKVLCEEALNVNLAAENVAAILILADLHTAAQLKDQTIAFIKTHITHVKGTQGWKDMIKASPHLTAEVSQTFSQQ</sequence>
<dbReference type="AlphaFoldDB" id="A0A1A9VF32"/>
<evidence type="ECO:0000313" key="8">
    <source>
        <dbReference type="Proteomes" id="UP000078200"/>
    </source>
</evidence>
<dbReference type="Proteomes" id="UP000078200">
    <property type="component" value="Unassembled WGS sequence"/>
</dbReference>
<comment type="similarity">
    <text evidence="2">Belongs to the Tdpoz family.</text>
</comment>
<dbReference type="VEuPathDB" id="VectorBase:GAUT035258"/>
<evidence type="ECO:0000259" key="5">
    <source>
        <dbReference type="Pfam" id="PF00651"/>
    </source>
</evidence>
<evidence type="ECO:0000313" key="7">
    <source>
        <dbReference type="EnsemblMetazoa" id="GAUT035258-PA"/>
    </source>
</evidence>
<keyword evidence="3" id="KW-0833">Ubl conjugation pathway</keyword>
<dbReference type="Gene3D" id="3.30.710.10">
    <property type="entry name" value="Potassium Channel Kv1.1, Chain A"/>
    <property type="match status" value="1"/>
</dbReference>
<evidence type="ECO:0000256" key="4">
    <source>
        <dbReference type="ARBA" id="ARBA00023242"/>
    </source>
</evidence>
<dbReference type="InterPro" id="IPR056423">
    <property type="entry name" value="BACK_BPM_SPOP"/>
</dbReference>
<dbReference type="EnsemblMetazoa" id="GAUT035258-RA">
    <property type="protein sequence ID" value="GAUT035258-PA"/>
    <property type="gene ID" value="GAUT035258"/>
</dbReference>
<protein>
    <submittedName>
        <fullName evidence="7">BTB domain-containing protein</fullName>
    </submittedName>
</protein>
<evidence type="ECO:0000259" key="6">
    <source>
        <dbReference type="Pfam" id="PF24570"/>
    </source>
</evidence>
<dbReference type="Pfam" id="PF24570">
    <property type="entry name" value="BACK_BPM_SPOP"/>
    <property type="match status" value="1"/>
</dbReference>
<dbReference type="PANTHER" id="PTHR24413">
    <property type="entry name" value="SPECKLE-TYPE POZ PROTEIN"/>
    <property type="match status" value="1"/>
</dbReference>
<dbReference type="Pfam" id="PF00651">
    <property type="entry name" value="BTB"/>
    <property type="match status" value="1"/>
</dbReference>
<accession>A0A1A9VF32</accession>
<keyword evidence="8" id="KW-1185">Reference proteome</keyword>
<dbReference type="InterPro" id="IPR000210">
    <property type="entry name" value="BTB/POZ_dom"/>
</dbReference>
<feature type="domain" description="BTB" evidence="5">
    <location>
        <begin position="1"/>
        <end position="42"/>
    </location>
</feature>
<reference evidence="7" key="1">
    <citation type="submission" date="2020-05" db="UniProtKB">
        <authorList>
            <consortium name="EnsemblMetazoa"/>
        </authorList>
    </citation>
    <scope>IDENTIFICATION</scope>
    <source>
        <strain evidence="7">TTRI</strain>
    </source>
</reference>
<dbReference type="Gene3D" id="1.25.40.420">
    <property type="match status" value="1"/>
</dbReference>
<dbReference type="InterPro" id="IPR011333">
    <property type="entry name" value="SKP1/BTB/POZ_sf"/>
</dbReference>
<comment type="subcellular location">
    <subcellularLocation>
        <location evidence="1">Nucleus</location>
    </subcellularLocation>
</comment>
<keyword evidence="4" id="KW-0539">Nucleus</keyword>
<evidence type="ECO:0000256" key="1">
    <source>
        <dbReference type="ARBA" id="ARBA00004123"/>
    </source>
</evidence>
<evidence type="ECO:0000256" key="2">
    <source>
        <dbReference type="ARBA" id="ARBA00010846"/>
    </source>
</evidence>
<proteinExistence type="inferred from homology"/>
<evidence type="ECO:0000256" key="3">
    <source>
        <dbReference type="ARBA" id="ARBA00022786"/>
    </source>
</evidence>